<evidence type="ECO:0000259" key="4">
    <source>
        <dbReference type="PROSITE" id="PS50043"/>
    </source>
</evidence>
<dbReference type="SUPFAM" id="SSF46894">
    <property type="entry name" value="C-terminal effector domain of the bipartite response regulators"/>
    <property type="match status" value="1"/>
</dbReference>
<dbReference type="PROSITE" id="PS50043">
    <property type="entry name" value="HTH_LUXR_2"/>
    <property type="match status" value="1"/>
</dbReference>
<dbReference type="CDD" id="cd17535">
    <property type="entry name" value="REC_NarL-like"/>
    <property type="match status" value="1"/>
</dbReference>
<evidence type="ECO:0000313" key="6">
    <source>
        <dbReference type="EMBL" id="KAB1159764.1"/>
    </source>
</evidence>
<proteinExistence type="predicted"/>
<keyword evidence="2" id="KW-0238">DNA-binding</keyword>
<dbReference type="PROSITE" id="PS50110">
    <property type="entry name" value="RESPONSE_REGULATORY"/>
    <property type="match status" value="1"/>
</dbReference>
<evidence type="ECO:0000256" key="2">
    <source>
        <dbReference type="ARBA" id="ARBA00023125"/>
    </source>
</evidence>
<dbReference type="GO" id="GO:0000160">
    <property type="term" value="P:phosphorelay signal transduction system"/>
    <property type="evidence" value="ECO:0007669"/>
    <property type="project" value="InterPro"/>
</dbReference>
<reference evidence="6 7" key="1">
    <citation type="submission" date="2019-09" db="EMBL/GenBank/DDBJ databases">
        <authorList>
            <person name="Cao W.R."/>
        </authorList>
    </citation>
    <scope>NUCLEOTIDE SEQUENCE [LARGE SCALE GENOMIC DNA]</scope>
    <source>
        <strain evidence="7">a4</strain>
    </source>
</reference>
<organism evidence="6 7">
    <name type="scientific">Tenacibaculum aiptasiae</name>
    <dbReference type="NCBI Taxonomy" id="426481"/>
    <lineage>
        <taxon>Bacteria</taxon>
        <taxon>Pseudomonadati</taxon>
        <taxon>Bacteroidota</taxon>
        <taxon>Flavobacteriia</taxon>
        <taxon>Flavobacteriales</taxon>
        <taxon>Flavobacteriaceae</taxon>
        <taxon>Tenacibaculum</taxon>
    </lineage>
</organism>
<name>A0A7J5AQR7_9FLAO</name>
<feature type="domain" description="HTH luxR-type" evidence="4">
    <location>
        <begin position="141"/>
        <end position="206"/>
    </location>
</feature>
<dbReference type="InterPro" id="IPR058245">
    <property type="entry name" value="NreC/VraR/RcsB-like_REC"/>
</dbReference>
<keyword evidence="1 3" id="KW-0597">Phosphoprotein</keyword>
<dbReference type="InterPro" id="IPR051015">
    <property type="entry name" value="EvgA-like"/>
</dbReference>
<keyword evidence="7" id="KW-1185">Reference proteome</keyword>
<comment type="caution">
    <text evidence="6">The sequence shown here is derived from an EMBL/GenBank/DDBJ whole genome shotgun (WGS) entry which is preliminary data.</text>
</comment>
<dbReference type="GO" id="GO:0003677">
    <property type="term" value="F:DNA binding"/>
    <property type="evidence" value="ECO:0007669"/>
    <property type="project" value="UniProtKB-KW"/>
</dbReference>
<evidence type="ECO:0000256" key="1">
    <source>
        <dbReference type="ARBA" id="ARBA00022553"/>
    </source>
</evidence>
<dbReference type="AlphaFoldDB" id="A0A7J5AQR7"/>
<feature type="modified residue" description="4-aspartylphosphate" evidence="3">
    <location>
        <position position="52"/>
    </location>
</feature>
<evidence type="ECO:0000256" key="3">
    <source>
        <dbReference type="PROSITE-ProRule" id="PRU00169"/>
    </source>
</evidence>
<dbReference type="InterPro" id="IPR016032">
    <property type="entry name" value="Sig_transdc_resp-reg_C-effctor"/>
</dbReference>
<sequence length="213" mass="23956">MKVYLVDDHPIVIEGYKAMMKAEGISVVGSSTDGFGLMEWLDNNYCDVLLLDISMPYYNGLDVLKHLNKKFPEIKTIMVTSICDGFTIQKVIELGAKGYVLKEESGDCIVEAIKTVYNGKLYFSEKSRDAVIDMNLESSSGLLLTDVLSSKEIEVMQFLVEGFTSDEISNKLGITRSAYRSSTERIRRKLDVKDNVQLALLAFKHVTNLFLKK</sequence>
<gene>
    <name evidence="6" type="ORF">F7018_05495</name>
</gene>
<evidence type="ECO:0000313" key="7">
    <source>
        <dbReference type="Proteomes" id="UP000467305"/>
    </source>
</evidence>
<dbReference type="Pfam" id="PF00072">
    <property type="entry name" value="Response_reg"/>
    <property type="match status" value="1"/>
</dbReference>
<dbReference type="EMBL" id="WAAU01000008">
    <property type="protein sequence ID" value="KAB1159764.1"/>
    <property type="molecule type" value="Genomic_DNA"/>
</dbReference>
<dbReference type="Proteomes" id="UP000467305">
    <property type="component" value="Unassembled WGS sequence"/>
</dbReference>
<accession>A0A7J5AQR7</accession>
<dbReference type="RefSeq" id="WP_150899009.1">
    <property type="nucleotide sequence ID" value="NZ_WAAU01000008.1"/>
</dbReference>
<dbReference type="SMART" id="SM00421">
    <property type="entry name" value="HTH_LUXR"/>
    <property type="match status" value="1"/>
</dbReference>
<dbReference type="OrthoDB" id="9795108at2"/>
<protein>
    <submittedName>
        <fullName evidence="6">Response regulator transcription factor</fullName>
    </submittedName>
</protein>
<dbReference type="InterPro" id="IPR000792">
    <property type="entry name" value="Tscrpt_reg_LuxR_C"/>
</dbReference>
<dbReference type="Gene3D" id="3.40.50.2300">
    <property type="match status" value="1"/>
</dbReference>
<dbReference type="GO" id="GO:0006355">
    <property type="term" value="P:regulation of DNA-templated transcription"/>
    <property type="evidence" value="ECO:0007669"/>
    <property type="project" value="InterPro"/>
</dbReference>
<dbReference type="CDD" id="cd06170">
    <property type="entry name" value="LuxR_C_like"/>
    <property type="match status" value="1"/>
</dbReference>
<dbReference type="InterPro" id="IPR001789">
    <property type="entry name" value="Sig_transdc_resp-reg_receiver"/>
</dbReference>
<dbReference type="SMART" id="SM00448">
    <property type="entry name" value="REC"/>
    <property type="match status" value="1"/>
</dbReference>
<dbReference type="PANTHER" id="PTHR45566:SF2">
    <property type="entry name" value="NARL SUBFAMILY"/>
    <property type="match status" value="1"/>
</dbReference>
<feature type="domain" description="Response regulatory" evidence="5">
    <location>
        <begin position="2"/>
        <end position="117"/>
    </location>
</feature>
<evidence type="ECO:0000259" key="5">
    <source>
        <dbReference type="PROSITE" id="PS50110"/>
    </source>
</evidence>
<dbReference type="Pfam" id="PF00196">
    <property type="entry name" value="GerE"/>
    <property type="match status" value="1"/>
</dbReference>
<dbReference type="PANTHER" id="PTHR45566">
    <property type="entry name" value="HTH-TYPE TRANSCRIPTIONAL REGULATOR YHJB-RELATED"/>
    <property type="match status" value="1"/>
</dbReference>
<dbReference type="SUPFAM" id="SSF52172">
    <property type="entry name" value="CheY-like"/>
    <property type="match status" value="1"/>
</dbReference>
<dbReference type="InterPro" id="IPR011006">
    <property type="entry name" value="CheY-like_superfamily"/>
</dbReference>